<keyword evidence="8" id="KW-1185">Reference proteome</keyword>
<dbReference type="PROSITE" id="PS00615">
    <property type="entry name" value="C_TYPE_LECTIN_1"/>
    <property type="match status" value="1"/>
</dbReference>
<keyword evidence="5" id="KW-0472">Membrane</keyword>
<dbReference type="InterPro" id="IPR018378">
    <property type="entry name" value="C-type_lectin_CS"/>
</dbReference>
<name>A0A5J5DAZ1_9PERO</name>
<reference evidence="7 8" key="1">
    <citation type="submission" date="2019-08" db="EMBL/GenBank/DDBJ databases">
        <title>A chromosome-level genome assembly, high-density linkage maps, and genome scans reveal the genomic architecture of hybrid incompatibilities underlying speciation via character displacement in darters (Percidae: Etheostominae).</title>
        <authorList>
            <person name="Moran R.L."/>
            <person name="Catchen J.M."/>
            <person name="Fuller R.C."/>
        </authorList>
    </citation>
    <scope>NUCLEOTIDE SEQUENCE [LARGE SCALE GENOMIC DNA]</scope>
    <source>
        <strain evidence="7">EspeVRDwgs_2016</strain>
        <tissue evidence="7">Muscle</tissue>
    </source>
</reference>
<feature type="compositionally biased region" description="Basic and acidic residues" evidence="4">
    <location>
        <begin position="12"/>
        <end position="24"/>
    </location>
</feature>
<protein>
    <recommendedName>
        <fullName evidence="6">C-type lectin domain-containing protein</fullName>
    </recommendedName>
</protein>
<dbReference type="InterPro" id="IPR033989">
    <property type="entry name" value="CD209-like_CTLD"/>
</dbReference>
<dbReference type="GO" id="GO:0030246">
    <property type="term" value="F:carbohydrate binding"/>
    <property type="evidence" value="ECO:0007669"/>
    <property type="project" value="UniProtKB-KW"/>
</dbReference>
<dbReference type="PROSITE" id="PS50041">
    <property type="entry name" value="C_TYPE_LECTIN_2"/>
    <property type="match status" value="1"/>
</dbReference>
<dbReference type="CDD" id="cd03590">
    <property type="entry name" value="CLECT_DC-SIGN_like"/>
    <property type="match status" value="1"/>
</dbReference>
<evidence type="ECO:0000259" key="6">
    <source>
        <dbReference type="PROSITE" id="PS50041"/>
    </source>
</evidence>
<keyword evidence="5" id="KW-0812">Transmembrane</keyword>
<dbReference type="SUPFAM" id="SSF56436">
    <property type="entry name" value="C-type lectin-like"/>
    <property type="match status" value="1"/>
</dbReference>
<evidence type="ECO:0000256" key="4">
    <source>
        <dbReference type="SAM" id="MobiDB-lite"/>
    </source>
</evidence>
<keyword evidence="1" id="KW-0430">Lectin</keyword>
<evidence type="ECO:0000313" key="8">
    <source>
        <dbReference type="Proteomes" id="UP000327493"/>
    </source>
</evidence>
<feature type="region of interest" description="Disordered" evidence="4">
    <location>
        <begin position="1"/>
        <end position="24"/>
    </location>
</feature>
<evidence type="ECO:0000256" key="2">
    <source>
        <dbReference type="ARBA" id="ARBA00023157"/>
    </source>
</evidence>
<dbReference type="EMBL" id="VOFY01000008">
    <property type="protein sequence ID" value="KAA8590704.1"/>
    <property type="molecule type" value="Genomic_DNA"/>
</dbReference>
<dbReference type="AlphaFoldDB" id="A0A5J5DAZ1"/>
<dbReference type="InterPro" id="IPR016187">
    <property type="entry name" value="CTDL_fold"/>
</dbReference>
<dbReference type="InterPro" id="IPR001304">
    <property type="entry name" value="C-type_lectin-like"/>
</dbReference>
<dbReference type="InterPro" id="IPR050111">
    <property type="entry name" value="C-type_lectin/snaclec_domain"/>
</dbReference>
<evidence type="ECO:0000256" key="1">
    <source>
        <dbReference type="ARBA" id="ARBA00022734"/>
    </source>
</evidence>
<dbReference type="Gene3D" id="3.10.100.10">
    <property type="entry name" value="Mannose-Binding Protein A, subunit A"/>
    <property type="match status" value="1"/>
</dbReference>
<dbReference type="OrthoDB" id="6133475at2759"/>
<proteinExistence type="predicted"/>
<accession>A0A5J5DAZ1</accession>
<evidence type="ECO:0000256" key="5">
    <source>
        <dbReference type="SAM" id="Phobius"/>
    </source>
</evidence>
<feature type="coiled-coil region" evidence="3">
    <location>
        <begin position="90"/>
        <end position="131"/>
    </location>
</feature>
<feature type="domain" description="C-type lectin" evidence="6">
    <location>
        <begin position="149"/>
        <end position="268"/>
    </location>
</feature>
<dbReference type="Proteomes" id="UP000327493">
    <property type="component" value="Chromosome 8"/>
</dbReference>
<sequence>MQQMEVSDYVDELPRPKQKGSGDAKQTERRLCQVVLLSFGLLCVIQAILNVSLRLTLDSTHSECNTTHLPCRDQVKKGQQDCEIAPPGHCNRLQDQVNALMRDRTLLETTNTELNNKIKDLEEERDRLRTKLGTNVSGPVGCSAGWREINSRCYFLSTEQKTWEESRKYCQSKEADLVVINSEQEQRALYRLDGDEELSFWIGLNTTETTGWKWVDGSALTTTFWQAGQPDDGGPNNVEDCVEMYHKKPELTSWNDAPCGAQRRWLCEKNQAGKIIP</sequence>
<dbReference type="Pfam" id="PF00059">
    <property type="entry name" value="Lectin_C"/>
    <property type="match status" value="1"/>
</dbReference>
<feature type="transmembrane region" description="Helical" evidence="5">
    <location>
        <begin position="34"/>
        <end position="53"/>
    </location>
</feature>
<evidence type="ECO:0000313" key="7">
    <source>
        <dbReference type="EMBL" id="KAA8590704.1"/>
    </source>
</evidence>
<organism evidence="7 8">
    <name type="scientific">Etheostoma spectabile</name>
    <name type="common">orangethroat darter</name>
    <dbReference type="NCBI Taxonomy" id="54343"/>
    <lineage>
        <taxon>Eukaryota</taxon>
        <taxon>Metazoa</taxon>
        <taxon>Chordata</taxon>
        <taxon>Craniata</taxon>
        <taxon>Vertebrata</taxon>
        <taxon>Euteleostomi</taxon>
        <taxon>Actinopterygii</taxon>
        <taxon>Neopterygii</taxon>
        <taxon>Teleostei</taxon>
        <taxon>Neoteleostei</taxon>
        <taxon>Acanthomorphata</taxon>
        <taxon>Eupercaria</taxon>
        <taxon>Perciformes</taxon>
        <taxon>Percoidei</taxon>
        <taxon>Percidae</taxon>
        <taxon>Etheostomatinae</taxon>
        <taxon>Etheostoma</taxon>
    </lineage>
</organism>
<dbReference type="SMART" id="SM00034">
    <property type="entry name" value="CLECT"/>
    <property type="match status" value="1"/>
</dbReference>
<comment type="caution">
    <text evidence="7">The sequence shown here is derived from an EMBL/GenBank/DDBJ whole genome shotgun (WGS) entry which is preliminary data.</text>
</comment>
<dbReference type="InterPro" id="IPR016186">
    <property type="entry name" value="C-type_lectin-like/link_sf"/>
</dbReference>
<gene>
    <name evidence="7" type="ORF">FQN60_014638</name>
</gene>
<keyword evidence="2" id="KW-1015">Disulfide bond</keyword>
<dbReference type="PANTHER" id="PTHR22803">
    <property type="entry name" value="MANNOSE, PHOSPHOLIPASE, LECTIN RECEPTOR RELATED"/>
    <property type="match status" value="1"/>
</dbReference>
<evidence type="ECO:0000256" key="3">
    <source>
        <dbReference type="SAM" id="Coils"/>
    </source>
</evidence>
<keyword evidence="5" id="KW-1133">Transmembrane helix</keyword>
<keyword evidence="3" id="KW-0175">Coiled coil</keyword>